<comment type="caution">
    <text evidence="9">The sequence shown here is derived from an EMBL/GenBank/DDBJ whole genome shotgun (WGS) entry which is preliminary data.</text>
</comment>
<feature type="domain" description="Cell division protein FtsQ/DivIB C-terminal" evidence="8">
    <location>
        <begin position="220"/>
        <end position="320"/>
    </location>
</feature>
<evidence type="ECO:0000256" key="4">
    <source>
        <dbReference type="ARBA" id="ARBA00022989"/>
    </source>
</evidence>
<feature type="transmembrane region" description="Helical" evidence="7">
    <location>
        <begin position="117"/>
        <end position="137"/>
    </location>
</feature>
<dbReference type="InterPro" id="IPR050487">
    <property type="entry name" value="FtsQ_DivIB"/>
</dbReference>
<accession>A0ABN2UQ44</accession>
<evidence type="ECO:0000256" key="2">
    <source>
        <dbReference type="ARBA" id="ARBA00022618"/>
    </source>
</evidence>
<dbReference type="PANTHER" id="PTHR37820:SF1">
    <property type="entry name" value="CELL DIVISION PROTEIN FTSQ"/>
    <property type="match status" value="1"/>
</dbReference>
<evidence type="ECO:0000259" key="8">
    <source>
        <dbReference type="Pfam" id="PF03799"/>
    </source>
</evidence>
<reference evidence="9 10" key="1">
    <citation type="journal article" date="2019" name="Int. J. Syst. Evol. Microbiol.">
        <title>The Global Catalogue of Microorganisms (GCM) 10K type strain sequencing project: providing services to taxonomists for standard genome sequencing and annotation.</title>
        <authorList>
            <consortium name="The Broad Institute Genomics Platform"/>
            <consortium name="The Broad Institute Genome Sequencing Center for Infectious Disease"/>
            <person name="Wu L."/>
            <person name="Ma J."/>
        </authorList>
    </citation>
    <scope>NUCLEOTIDE SEQUENCE [LARGE SCALE GENOMIC DNA]</scope>
    <source>
        <strain evidence="9 10">JCM 13595</strain>
    </source>
</reference>
<dbReference type="InterPro" id="IPR005548">
    <property type="entry name" value="Cell_div_FtsQ/DivIB_C"/>
</dbReference>
<evidence type="ECO:0000256" key="7">
    <source>
        <dbReference type="SAM" id="Phobius"/>
    </source>
</evidence>
<evidence type="ECO:0000256" key="1">
    <source>
        <dbReference type="ARBA" id="ARBA00022475"/>
    </source>
</evidence>
<feature type="compositionally biased region" description="Basic and acidic residues" evidence="6">
    <location>
        <begin position="1"/>
        <end position="16"/>
    </location>
</feature>
<proteinExistence type="predicted"/>
<gene>
    <name evidence="9" type="ORF">GCM10009720_21420</name>
</gene>
<evidence type="ECO:0000256" key="6">
    <source>
        <dbReference type="SAM" id="MobiDB-lite"/>
    </source>
</evidence>
<keyword evidence="4 7" id="KW-1133">Transmembrane helix</keyword>
<protein>
    <submittedName>
        <fullName evidence="9">FtsQ-type POTRA domain-containing protein</fullName>
    </submittedName>
</protein>
<feature type="region of interest" description="Disordered" evidence="6">
    <location>
        <begin position="1"/>
        <end position="109"/>
    </location>
</feature>
<keyword evidence="7" id="KW-0472">Membrane</keyword>
<name>A0ABN2UQ44_9MICC</name>
<keyword evidence="1" id="KW-1003">Cell membrane</keyword>
<dbReference type="Proteomes" id="UP001501461">
    <property type="component" value="Unassembled WGS sequence"/>
</dbReference>
<keyword evidence="5" id="KW-0131">Cell cycle</keyword>
<evidence type="ECO:0000256" key="5">
    <source>
        <dbReference type="ARBA" id="ARBA00023306"/>
    </source>
</evidence>
<organism evidence="9 10">
    <name type="scientific">Yaniella flava</name>
    <dbReference type="NCBI Taxonomy" id="287930"/>
    <lineage>
        <taxon>Bacteria</taxon>
        <taxon>Bacillati</taxon>
        <taxon>Actinomycetota</taxon>
        <taxon>Actinomycetes</taxon>
        <taxon>Micrococcales</taxon>
        <taxon>Micrococcaceae</taxon>
        <taxon>Yaniella</taxon>
    </lineage>
</organism>
<evidence type="ECO:0000313" key="10">
    <source>
        <dbReference type="Proteomes" id="UP001501461"/>
    </source>
</evidence>
<dbReference type="Pfam" id="PF03799">
    <property type="entry name" value="FtsQ_DivIB_C"/>
    <property type="match status" value="1"/>
</dbReference>
<feature type="compositionally biased region" description="Polar residues" evidence="6">
    <location>
        <begin position="45"/>
        <end position="58"/>
    </location>
</feature>
<dbReference type="PANTHER" id="PTHR37820">
    <property type="entry name" value="CELL DIVISION PROTEIN DIVIB"/>
    <property type="match status" value="1"/>
</dbReference>
<keyword evidence="3 7" id="KW-0812">Transmembrane</keyword>
<evidence type="ECO:0000313" key="9">
    <source>
        <dbReference type="EMBL" id="GAA2040727.1"/>
    </source>
</evidence>
<feature type="compositionally biased region" description="Basic and acidic residues" evidence="6">
    <location>
        <begin position="35"/>
        <end position="44"/>
    </location>
</feature>
<dbReference type="EMBL" id="BAAAMN010000047">
    <property type="protein sequence ID" value="GAA2040727.1"/>
    <property type="molecule type" value="Genomic_DNA"/>
</dbReference>
<sequence>MPTNTPDDHDNQDKVAKKFPGLAEKKPVKSISVERPVDSDEKTVTETNLDADSNSGETSLAAELRMNSKPVAPSKHQPNKAAKASDAPTQERTESDETVLELPPSPEQRKAKRRRTIWISIVSAAVLVIGGWALLFFSPILAIDEIQHEGLDLVTQTEAEERTAELEGRPLPQVGEGTVTELFESNPAVDDVTLRAEPPSGLVVIVNEYTPIAMSPREKGYVVFSEDGTELAEITSQKAQEFELPVVASAADVADEDVFNTITEVLGSLPEDLRDQVRAASGSSIDSIELELTSGRTVMWGNSEEAEQKVNVLQALLGLDDEQSAEISEYDVSAPDFPVTR</sequence>
<keyword evidence="10" id="KW-1185">Reference proteome</keyword>
<evidence type="ECO:0000256" key="3">
    <source>
        <dbReference type="ARBA" id="ARBA00022692"/>
    </source>
</evidence>
<dbReference type="RefSeq" id="WP_343958463.1">
    <property type="nucleotide sequence ID" value="NZ_BAAAMN010000047.1"/>
</dbReference>
<keyword evidence="2" id="KW-0132">Cell division</keyword>